<dbReference type="InterPro" id="IPR005467">
    <property type="entry name" value="His_kinase_dom"/>
</dbReference>
<proteinExistence type="predicted"/>
<dbReference type="InterPro" id="IPR036890">
    <property type="entry name" value="HATPase_C_sf"/>
</dbReference>
<sequence>MASKNFYYLFILHIFFLIITALTLAFFFLNDNSFFGTFFLIILILQSFLLLRFINQTNRKIAYFFESIKNEDFSMSFSEDTNVSSLNELHKSLNMLNDMIQNVHLKKQTQEKYYQEIIKQANIGILTYNKKGHILFANPKIEELLNHKPLNHIKQIEKIDAKMYHLFSELDPFDRKLIQLTNEREKKLISLKSTSITLNNEELLLVVAQDIYQELDEKESDSWARLIRVLTHEIMNAISPITSISESILKYYQKTDSSLSVEQIQNTIKGLGIIKEQGNDLMEFVQSYRRLLSLPPPDKAFVPAIRLLEKIKVLMNKECTDTNIHFTEKINPPDLEFFIDEKQISQILINLTKNALQSIAGLENGSIIIIAGITDQGNRYIEVCDNGPGVPSELIDEVFVPFFTTKTSGTGIGLSLSKQIMHLHGGSIKAYSVPFQKTSFILTF</sequence>
<evidence type="ECO:0000256" key="2">
    <source>
        <dbReference type="ARBA" id="ARBA00012438"/>
    </source>
</evidence>
<reference evidence="11 12" key="2">
    <citation type="submission" date="2019-05" db="EMBL/GenBank/DDBJ databases">
        <authorList>
            <person name="Lianzixin W."/>
        </authorList>
    </citation>
    <scope>NUCLEOTIDE SEQUENCE [LARGE SCALE GENOMIC DNA]</scope>
    <source>
        <strain evidence="11 12">EC11</strain>
    </source>
</reference>
<evidence type="ECO:0000256" key="7">
    <source>
        <dbReference type="ARBA" id="ARBA00023012"/>
    </source>
</evidence>
<dbReference type="PRINTS" id="PR00344">
    <property type="entry name" value="BCTRLSENSOR"/>
</dbReference>
<evidence type="ECO:0000259" key="9">
    <source>
        <dbReference type="PROSITE" id="PS50109"/>
    </source>
</evidence>
<dbReference type="EMBL" id="VEVQ02000005">
    <property type="protein sequence ID" value="NHN25900.1"/>
    <property type="molecule type" value="Genomic_DNA"/>
</dbReference>
<evidence type="ECO:0000256" key="8">
    <source>
        <dbReference type="SAM" id="Phobius"/>
    </source>
</evidence>
<evidence type="ECO:0000256" key="4">
    <source>
        <dbReference type="ARBA" id="ARBA00022741"/>
    </source>
</evidence>
<feature type="transmembrane region" description="Helical" evidence="8">
    <location>
        <begin position="34"/>
        <end position="54"/>
    </location>
</feature>
<keyword evidence="7" id="KW-0902">Two-component regulatory system</keyword>
<dbReference type="InterPro" id="IPR003594">
    <property type="entry name" value="HATPase_dom"/>
</dbReference>
<feature type="domain" description="Histidine kinase" evidence="9">
    <location>
        <begin position="229"/>
        <end position="444"/>
    </location>
</feature>
<dbReference type="PANTHER" id="PTHR43065">
    <property type="entry name" value="SENSOR HISTIDINE KINASE"/>
    <property type="match status" value="1"/>
</dbReference>
<dbReference type="PROSITE" id="PS50112">
    <property type="entry name" value="PAS"/>
    <property type="match status" value="1"/>
</dbReference>
<keyword evidence="6" id="KW-0067">ATP-binding</keyword>
<dbReference type="RefSeq" id="WP_140962238.1">
    <property type="nucleotide sequence ID" value="NZ_VEVQ02000005.1"/>
</dbReference>
<dbReference type="PANTHER" id="PTHR43065:SF46">
    <property type="entry name" value="C4-DICARBOXYLATE TRANSPORT SENSOR PROTEIN DCTB"/>
    <property type="match status" value="1"/>
</dbReference>
<keyword evidence="3" id="KW-0808">Transferase</keyword>
<feature type="transmembrane region" description="Helical" evidence="8">
    <location>
        <begin position="7"/>
        <end position="28"/>
    </location>
</feature>
<dbReference type="Gene3D" id="3.30.450.20">
    <property type="entry name" value="PAS domain"/>
    <property type="match status" value="1"/>
</dbReference>
<dbReference type="EC" id="2.7.13.3" evidence="2"/>
<dbReference type="Proteomes" id="UP000817854">
    <property type="component" value="Unassembled WGS sequence"/>
</dbReference>
<evidence type="ECO:0000256" key="1">
    <source>
        <dbReference type="ARBA" id="ARBA00000085"/>
    </source>
</evidence>
<reference evidence="11 12" key="3">
    <citation type="submission" date="2020-02" db="EMBL/GenBank/DDBJ databases">
        <title>Flavobacterium profundi sp. nov., isolated from a deep-sea seamount.</title>
        <authorList>
            <person name="Zhang D.-C."/>
        </authorList>
    </citation>
    <scope>NUCLEOTIDE SEQUENCE [LARGE SCALE GENOMIC DNA]</scope>
    <source>
        <strain evidence="11 12">EC11</strain>
    </source>
</reference>
<dbReference type="SUPFAM" id="SSF55874">
    <property type="entry name" value="ATPase domain of HSP90 chaperone/DNA topoisomerase II/histidine kinase"/>
    <property type="match status" value="1"/>
</dbReference>
<keyword evidence="5 11" id="KW-0418">Kinase</keyword>
<keyword evidence="12" id="KW-1185">Reference proteome</keyword>
<dbReference type="Gene3D" id="3.30.565.10">
    <property type="entry name" value="Histidine kinase-like ATPase, C-terminal domain"/>
    <property type="match status" value="1"/>
</dbReference>
<evidence type="ECO:0000256" key="3">
    <source>
        <dbReference type="ARBA" id="ARBA00022679"/>
    </source>
</evidence>
<name>A0ABX0IS33_9FLAO</name>
<keyword evidence="4" id="KW-0547">Nucleotide-binding</keyword>
<dbReference type="PROSITE" id="PS50109">
    <property type="entry name" value="HIS_KIN"/>
    <property type="match status" value="1"/>
</dbReference>
<protein>
    <recommendedName>
        <fullName evidence="2">histidine kinase</fullName>
        <ecNumber evidence="2">2.7.13.3</ecNumber>
    </recommendedName>
</protein>
<evidence type="ECO:0000256" key="5">
    <source>
        <dbReference type="ARBA" id="ARBA00022777"/>
    </source>
</evidence>
<dbReference type="InterPro" id="IPR000014">
    <property type="entry name" value="PAS"/>
</dbReference>
<dbReference type="InterPro" id="IPR035965">
    <property type="entry name" value="PAS-like_dom_sf"/>
</dbReference>
<organism evidence="11 12">
    <name type="scientific">Flavobacterium jejuense</name>
    <dbReference type="NCBI Taxonomy" id="1544455"/>
    <lineage>
        <taxon>Bacteria</taxon>
        <taxon>Pseudomonadati</taxon>
        <taxon>Bacteroidota</taxon>
        <taxon>Flavobacteriia</taxon>
        <taxon>Flavobacteriales</taxon>
        <taxon>Flavobacteriaceae</taxon>
        <taxon>Flavobacterium</taxon>
    </lineage>
</organism>
<evidence type="ECO:0000256" key="6">
    <source>
        <dbReference type="ARBA" id="ARBA00022840"/>
    </source>
</evidence>
<evidence type="ECO:0000313" key="12">
    <source>
        <dbReference type="Proteomes" id="UP000817854"/>
    </source>
</evidence>
<keyword evidence="8" id="KW-0472">Membrane</keyword>
<keyword evidence="8" id="KW-0812">Transmembrane</keyword>
<accession>A0ABX0IS33</accession>
<dbReference type="Pfam" id="PF02518">
    <property type="entry name" value="HATPase_c"/>
    <property type="match status" value="1"/>
</dbReference>
<evidence type="ECO:0000313" key="11">
    <source>
        <dbReference type="EMBL" id="NHN25900.1"/>
    </source>
</evidence>
<dbReference type="GO" id="GO:0016301">
    <property type="term" value="F:kinase activity"/>
    <property type="evidence" value="ECO:0007669"/>
    <property type="project" value="UniProtKB-KW"/>
</dbReference>
<gene>
    <name evidence="11" type="ORF">FIA58_009460</name>
</gene>
<dbReference type="SUPFAM" id="SSF55785">
    <property type="entry name" value="PYP-like sensor domain (PAS domain)"/>
    <property type="match status" value="1"/>
</dbReference>
<evidence type="ECO:0000259" key="10">
    <source>
        <dbReference type="PROSITE" id="PS50112"/>
    </source>
</evidence>
<dbReference type="SMART" id="SM00387">
    <property type="entry name" value="HATPase_c"/>
    <property type="match status" value="1"/>
</dbReference>
<keyword evidence="8" id="KW-1133">Transmembrane helix</keyword>
<reference evidence="12" key="1">
    <citation type="submission" date="2019-05" db="EMBL/GenBank/DDBJ databases">
        <title>Flavobacterium profundi sp. nov., isolated from a deep-sea seamount.</title>
        <authorList>
            <person name="Zhang D.-C."/>
        </authorList>
    </citation>
    <scope>NUCLEOTIDE SEQUENCE [LARGE SCALE GENOMIC DNA]</scope>
    <source>
        <strain evidence="12">EC11</strain>
    </source>
</reference>
<comment type="caution">
    <text evidence="11">The sequence shown here is derived from an EMBL/GenBank/DDBJ whole genome shotgun (WGS) entry which is preliminary data.</text>
</comment>
<comment type="catalytic activity">
    <reaction evidence="1">
        <text>ATP + protein L-histidine = ADP + protein N-phospho-L-histidine.</text>
        <dbReference type="EC" id="2.7.13.3"/>
    </reaction>
</comment>
<feature type="domain" description="PAS" evidence="10">
    <location>
        <begin position="110"/>
        <end position="149"/>
    </location>
</feature>
<dbReference type="InterPro" id="IPR004358">
    <property type="entry name" value="Sig_transdc_His_kin-like_C"/>
</dbReference>